<feature type="domain" description="HTH araC/xylS-type" evidence="4">
    <location>
        <begin position="198"/>
        <end position="296"/>
    </location>
</feature>
<keyword evidence="6" id="KW-1185">Reference proteome</keyword>
<evidence type="ECO:0000256" key="3">
    <source>
        <dbReference type="ARBA" id="ARBA00023163"/>
    </source>
</evidence>
<organism evidence="5 6">
    <name type="scientific">Sulfurimonas marina</name>
    <dbReference type="NCBI Taxonomy" id="2590551"/>
    <lineage>
        <taxon>Bacteria</taxon>
        <taxon>Pseudomonadati</taxon>
        <taxon>Campylobacterota</taxon>
        <taxon>Epsilonproteobacteria</taxon>
        <taxon>Campylobacterales</taxon>
        <taxon>Sulfurimonadaceae</taxon>
        <taxon>Sulfurimonas</taxon>
    </lineage>
</organism>
<dbReference type="PRINTS" id="PR00032">
    <property type="entry name" value="HTHARAC"/>
</dbReference>
<dbReference type="PROSITE" id="PS00041">
    <property type="entry name" value="HTH_ARAC_FAMILY_1"/>
    <property type="match status" value="1"/>
</dbReference>
<evidence type="ECO:0000256" key="1">
    <source>
        <dbReference type="ARBA" id="ARBA00023015"/>
    </source>
</evidence>
<dbReference type="InterPro" id="IPR009594">
    <property type="entry name" value="Tscrpt_reg_HTH_AraC_N"/>
</dbReference>
<keyword evidence="3" id="KW-0804">Transcription</keyword>
<protein>
    <submittedName>
        <fullName evidence="5">AraC family transcriptional regulator</fullName>
    </submittedName>
</protein>
<keyword evidence="1" id="KW-0805">Transcription regulation</keyword>
<dbReference type="GO" id="GO:0043565">
    <property type="term" value="F:sequence-specific DNA binding"/>
    <property type="evidence" value="ECO:0007669"/>
    <property type="project" value="InterPro"/>
</dbReference>
<dbReference type="PROSITE" id="PS01124">
    <property type="entry name" value="HTH_ARAC_FAMILY_2"/>
    <property type="match status" value="1"/>
</dbReference>
<gene>
    <name evidence="5" type="ORF">FJR03_06445</name>
</gene>
<dbReference type="SMART" id="SM00342">
    <property type="entry name" value="HTH_ARAC"/>
    <property type="match status" value="1"/>
</dbReference>
<dbReference type="AlphaFoldDB" id="A0A7M1AVB5"/>
<accession>A0A7M1AVB5</accession>
<dbReference type="InterPro" id="IPR018060">
    <property type="entry name" value="HTH_AraC"/>
</dbReference>
<dbReference type="PANTHER" id="PTHR43436">
    <property type="entry name" value="ARAC-FAMILY TRANSCRIPTIONAL REGULATOR"/>
    <property type="match status" value="1"/>
</dbReference>
<dbReference type="Pfam" id="PF06719">
    <property type="entry name" value="AraC_N"/>
    <property type="match status" value="1"/>
</dbReference>
<dbReference type="InterPro" id="IPR009057">
    <property type="entry name" value="Homeodomain-like_sf"/>
</dbReference>
<dbReference type="Pfam" id="PF12833">
    <property type="entry name" value="HTH_18"/>
    <property type="match status" value="1"/>
</dbReference>
<dbReference type="RefSeq" id="WP_193112716.1">
    <property type="nucleotide sequence ID" value="NZ_CP041165.1"/>
</dbReference>
<evidence type="ECO:0000259" key="4">
    <source>
        <dbReference type="PROSITE" id="PS01124"/>
    </source>
</evidence>
<proteinExistence type="predicted"/>
<name>A0A7M1AVB5_9BACT</name>
<dbReference type="KEGG" id="smax:FJR03_06445"/>
<dbReference type="InterPro" id="IPR018062">
    <property type="entry name" value="HTH_AraC-typ_CS"/>
</dbReference>
<evidence type="ECO:0000256" key="2">
    <source>
        <dbReference type="ARBA" id="ARBA00023125"/>
    </source>
</evidence>
<dbReference type="Gene3D" id="1.10.10.60">
    <property type="entry name" value="Homeodomain-like"/>
    <property type="match status" value="2"/>
</dbReference>
<keyword evidence="2" id="KW-0238">DNA-binding</keyword>
<dbReference type="InterPro" id="IPR020449">
    <property type="entry name" value="Tscrpt_reg_AraC-type_HTH"/>
</dbReference>
<sequence>MDQRFENYRSEMINLITSRYELNGAVQSEIPNLDFYFSKELTEQINIMYEPSLCVILQGDKAVGFGENNYGYDHKMYLLSSTHLPAKMKILKASNETPYISLRIKFTLENIYEVLKALDSQQTNLDENAEKGLFFDDMNIQLYESLYRFMKLLERSKKDIEFLYPLLTKEILYNLVKSQGGAFLSKFCMEGSVSNKIVQVITYIKDHFNEKLNINTLAKSIDMSESSLYQHFKTITTLSPIQFQKKLRLEEAKRLLQLQNKEISEVAFAVGYESPSQFSREFSRMFGLSPKAFANLRIEGV</sequence>
<dbReference type="Proteomes" id="UP000593910">
    <property type="component" value="Chromosome"/>
</dbReference>
<dbReference type="PANTHER" id="PTHR43436:SF1">
    <property type="entry name" value="TRANSCRIPTIONAL REGULATORY PROTEIN"/>
    <property type="match status" value="1"/>
</dbReference>
<dbReference type="EMBL" id="CP041165">
    <property type="protein sequence ID" value="QOP41401.1"/>
    <property type="molecule type" value="Genomic_DNA"/>
</dbReference>
<reference evidence="5 6" key="1">
    <citation type="submission" date="2019-06" db="EMBL/GenBank/DDBJ databases">
        <title>Sulfurimonas gotlandica sp. nov., a chemoautotrophic and psychrotolerant epsilonproteobacterium isolated from a pelagic redoxcline, and an emended description of the genus Sulfurimonas.</title>
        <authorList>
            <person name="Wang S."/>
            <person name="Jiang L."/>
            <person name="Shao Z."/>
        </authorList>
    </citation>
    <scope>NUCLEOTIDE SEQUENCE [LARGE SCALE GENOMIC DNA]</scope>
    <source>
        <strain evidence="5 6">B2</strain>
    </source>
</reference>
<evidence type="ECO:0000313" key="6">
    <source>
        <dbReference type="Proteomes" id="UP000593910"/>
    </source>
</evidence>
<dbReference type="SUPFAM" id="SSF46689">
    <property type="entry name" value="Homeodomain-like"/>
    <property type="match status" value="2"/>
</dbReference>
<evidence type="ECO:0000313" key="5">
    <source>
        <dbReference type="EMBL" id="QOP41401.1"/>
    </source>
</evidence>
<dbReference type="GO" id="GO:0003700">
    <property type="term" value="F:DNA-binding transcription factor activity"/>
    <property type="evidence" value="ECO:0007669"/>
    <property type="project" value="InterPro"/>
</dbReference>